<dbReference type="SUPFAM" id="SSF48498">
    <property type="entry name" value="Tetracyclin repressor-like, C-terminal domain"/>
    <property type="match status" value="1"/>
</dbReference>
<evidence type="ECO:0000259" key="5">
    <source>
        <dbReference type="PROSITE" id="PS50977"/>
    </source>
</evidence>
<keyword evidence="3" id="KW-0804">Transcription</keyword>
<gene>
    <name evidence="6" type="ORF">HPA02_10140</name>
</gene>
<dbReference type="Gene3D" id="1.10.10.60">
    <property type="entry name" value="Homeodomain-like"/>
    <property type="match status" value="1"/>
</dbReference>
<dbReference type="RefSeq" id="WP_146802005.1">
    <property type="nucleotide sequence ID" value="NZ_BJUK01000008.1"/>
</dbReference>
<comment type="caution">
    <text evidence="6">The sequence shown here is derived from an EMBL/GenBank/DDBJ whole genome shotgun (WGS) entry which is preliminary data.</text>
</comment>
<reference evidence="6 7" key="1">
    <citation type="submission" date="2019-07" db="EMBL/GenBank/DDBJ databases">
        <title>Whole genome shotgun sequence of Halomonas pacifica NBRC 102220.</title>
        <authorList>
            <person name="Hosoyama A."/>
            <person name="Uohara A."/>
            <person name="Ohji S."/>
            <person name="Ichikawa N."/>
        </authorList>
    </citation>
    <scope>NUCLEOTIDE SEQUENCE [LARGE SCALE GENOMIC DNA]</scope>
    <source>
        <strain evidence="6 7">NBRC 102220</strain>
    </source>
</reference>
<accession>A0A510X6W1</accession>
<dbReference type="InterPro" id="IPR015292">
    <property type="entry name" value="Tscrpt_reg_YbiH_C"/>
</dbReference>
<dbReference type="Pfam" id="PF00440">
    <property type="entry name" value="TetR_N"/>
    <property type="match status" value="1"/>
</dbReference>
<protein>
    <submittedName>
        <fullName evidence="6">TetR family transcriptional regulator</fullName>
    </submittedName>
</protein>
<keyword evidence="7" id="KW-1185">Reference proteome</keyword>
<dbReference type="InterPro" id="IPR009057">
    <property type="entry name" value="Homeodomain-like_sf"/>
</dbReference>
<dbReference type="Gene3D" id="1.10.357.10">
    <property type="entry name" value="Tetracycline Repressor, domain 2"/>
    <property type="match status" value="1"/>
</dbReference>
<proteinExistence type="predicted"/>
<keyword evidence="1" id="KW-0805">Transcription regulation</keyword>
<dbReference type="SUPFAM" id="SSF46689">
    <property type="entry name" value="Homeodomain-like"/>
    <property type="match status" value="1"/>
</dbReference>
<sequence length="205" mass="22469">MSQASVETRERLVQAAIRQFGERGYEGTTTRQLAEAAGANIGSIAYHFTNKHGLYLAAAAHIADELKRRLAPPPLPAPTDRAGALAALRALVARMVHTFTEDDDCRQWLLLVIREQVDPGEAFELLQSRAFAPIQMTLSTLIATLSGRHPDDRGVILETHTLVGQIIFFLVGREPLLRRLGLSAYDPATVTEIEALMAAQLARYG</sequence>
<dbReference type="PROSITE" id="PS50977">
    <property type="entry name" value="HTH_TETR_2"/>
    <property type="match status" value="1"/>
</dbReference>
<dbReference type="PANTHER" id="PTHR30055">
    <property type="entry name" value="HTH-TYPE TRANSCRIPTIONAL REGULATOR RUTR"/>
    <property type="match status" value="1"/>
</dbReference>
<evidence type="ECO:0000313" key="6">
    <source>
        <dbReference type="EMBL" id="GEK46731.1"/>
    </source>
</evidence>
<name>A0A510X6W1_9GAMM</name>
<dbReference type="Pfam" id="PF09209">
    <property type="entry name" value="CecR_C"/>
    <property type="match status" value="1"/>
</dbReference>
<organism evidence="6 7">
    <name type="scientific">Bisbaumannia pacifica</name>
    <dbReference type="NCBI Taxonomy" id="77098"/>
    <lineage>
        <taxon>Bacteria</taxon>
        <taxon>Pseudomonadati</taxon>
        <taxon>Pseudomonadota</taxon>
        <taxon>Gammaproteobacteria</taxon>
        <taxon>Oceanospirillales</taxon>
        <taxon>Halomonadaceae</taxon>
        <taxon>Bisbaumannia</taxon>
    </lineage>
</organism>
<dbReference type="EMBL" id="BJUK01000008">
    <property type="protein sequence ID" value="GEK46731.1"/>
    <property type="molecule type" value="Genomic_DNA"/>
</dbReference>
<dbReference type="OrthoDB" id="5705802at2"/>
<evidence type="ECO:0000256" key="4">
    <source>
        <dbReference type="PROSITE-ProRule" id="PRU00335"/>
    </source>
</evidence>
<dbReference type="InterPro" id="IPR050109">
    <property type="entry name" value="HTH-type_TetR-like_transc_reg"/>
</dbReference>
<evidence type="ECO:0000256" key="1">
    <source>
        <dbReference type="ARBA" id="ARBA00023015"/>
    </source>
</evidence>
<keyword evidence="2 4" id="KW-0238">DNA-binding</keyword>
<dbReference type="Proteomes" id="UP000321275">
    <property type="component" value="Unassembled WGS sequence"/>
</dbReference>
<dbReference type="PRINTS" id="PR00455">
    <property type="entry name" value="HTHTETR"/>
</dbReference>
<dbReference type="GO" id="GO:0000976">
    <property type="term" value="F:transcription cis-regulatory region binding"/>
    <property type="evidence" value="ECO:0007669"/>
    <property type="project" value="TreeGrafter"/>
</dbReference>
<evidence type="ECO:0000313" key="7">
    <source>
        <dbReference type="Proteomes" id="UP000321275"/>
    </source>
</evidence>
<dbReference type="AlphaFoldDB" id="A0A510X6W1"/>
<dbReference type="GO" id="GO:0003700">
    <property type="term" value="F:DNA-binding transcription factor activity"/>
    <property type="evidence" value="ECO:0007669"/>
    <property type="project" value="TreeGrafter"/>
</dbReference>
<evidence type="ECO:0000256" key="3">
    <source>
        <dbReference type="ARBA" id="ARBA00023163"/>
    </source>
</evidence>
<dbReference type="InterPro" id="IPR001647">
    <property type="entry name" value="HTH_TetR"/>
</dbReference>
<dbReference type="PANTHER" id="PTHR30055:SF234">
    <property type="entry name" value="HTH-TYPE TRANSCRIPTIONAL REGULATOR BETI"/>
    <property type="match status" value="1"/>
</dbReference>
<feature type="DNA-binding region" description="H-T-H motif" evidence="4">
    <location>
        <begin position="29"/>
        <end position="48"/>
    </location>
</feature>
<evidence type="ECO:0000256" key="2">
    <source>
        <dbReference type="ARBA" id="ARBA00023125"/>
    </source>
</evidence>
<feature type="domain" description="HTH tetR-type" evidence="5">
    <location>
        <begin position="6"/>
        <end position="66"/>
    </location>
</feature>
<dbReference type="InterPro" id="IPR036271">
    <property type="entry name" value="Tet_transcr_reg_TetR-rel_C_sf"/>
</dbReference>